<evidence type="ECO:0000313" key="1">
    <source>
        <dbReference type="EMBL" id="BCZ46104.1"/>
    </source>
</evidence>
<proteinExistence type="predicted"/>
<protein>
    <submittedName>
        <fullName evidence="1">Uncharacterized protein</fullName>
    </submittedName>
</protein>
<gene>
    <name evidence="1" type="ORF">psyc5s11_21710</name>
</gene>
<accession>A0ABM7TAT7</accession>
<organism evidence="1 2">
    <name type="scientific">Clostridium gelidum</name>
    <dbReference type="NCBI Taxonomy" id="704125"/>
    <lineage>
        <taxon>Bacteria</taxon>
        <taxon>Bacillati</taxon>
        <taxon>Bacillota</taxon>
        <taxon>Clostridia</taxon>
        <taxon>Eubacteriales</taxon>
        <taxon>Clostridiaceae</taxon>
        <taxon>Clostridium</taxon>
    </lineage>
</organism>
<evidence type="ECO:0000313" key="2">
    <source>
        <dbReference type="Proteomes" id="UP000824633"/>
    </source>
</evidence>
<reference evidence="2" key="1">
    <citation type="submission" date="2021-07" db="EMBL/GenBank/DDBJ databases">
        <title>Complete genome sequencing of a Clostridium isolate.</title>
        <authorList>
            <person name="Ueki A."/>
            <person name="Tonouchi A."/>
        </authorList>
    </citation>
    <scope>NUCLEOTIDE SEQUENCE [LARGE SCALE GENOMIC DNA]</scope>
    <source>
        <strain evidence="2">C5S11</strain>
    </source>
</reference>
<sequence length="111" mass="12631">MKKNIIIFLCFFCFSFIILLVPTIANAQVLKKGFYKIVDSNLSPDTTYTIENTSFNERIYILVFDSYATPLQGIRLKPQSQKYNLVPLQLGYKFVLIGDGELAISPNISLK</sequence>
<name>A0ABM7TAT7_9CLOT</name>
<dbReference type="EMBL" id="AP024849">
    <property type="protein sequence ID" value="BCZ46104.1"/>
    <property type="molecule type" value="Genomic_DNA"/>
</dbReference>
<dbReference type="Proteomes" id="UP000824633">
    <property type="component" value="Chromosome"/>
</dbReference>
<dbReference type="RefSeq" id="WP_224037627.1">
    <property type="nucleotide sequence ID" value="NZ_AP024849.1"/>
</dbReference>
<keyword evidence="2" id="KW-1185">Reference proteome</keyword>